<name>A0A8X6T0Q1_NEPPI</name>
<dbReference type="InterPro" id="IPR036397">
    <property type="entry name" value="RNaseH_sf"/>
</dbReference>
<dbReference type="GO" id="GO:0003676">
    <property type="term" value="F:nucleic acid binding"/>
    <property type="evidence" value="ECO:0007669"/>
    <property type="project" value="InterPro"/>
</dbReference>
<dbReference type="Gene3D" id="3.30.420.10">
    <property type="entry name" value="Ribonuclease H-like superfamily/Ribonuclease H"/>
    <property type="match status" value="1"/>
</dbReference>
<dbReference type="InterPro" id="IPR001584">
    <property type="entry name" value="Integrase_cat-core"/>
</dbReference>
<dbReference type="EMBL" id="BMAW01001128">
    <property type="protein sequence ID" value="GFS72706.1"/>
    <property type="molecule type" value="Genomic_DNA"/>
</dbReference>
<evidence type="ECO:0000313" key="3">
    <source>
        <dbReference type="Proteomes" id="UP000887013"/>
    </source>
</evidence>
<protein>
    <recommendedName>
        <fullName evidence="1">Integrase catalytic domain-containing protein</fullName>
    </recommendedName>
</protein>
<dbReference type="PROSITE" id="PS50994">
    <property type="entry name" value="INTEGRASE"/>
    <property type="match status" value="1"/>
</dbReference>
<organism evidence="2 3">
    <name type="scientific">Nephila pilipes</name>
    <name type="common">Giant wood spider</name>
    <name type="synonym">Nephila maculata</name>
    <dbReference type="NCBI Taxonomy" id="299642"/>
    <lineage>
        <taxon>Eukaryota</taxon>
        <taxon>Metazoa</taxon>
        <taxon>Ecdysozoa</taxon>
        <taxon>Arthropoda</taxon>
        <taxon>Chelicerata</taxon>
        <taxon>Arachnida</taxon>
        <taxon>Araneae</taxon>
        <taxon>Araneomorphae</taxon>
        <taxon>Entelegynae</taxon>
        <taxon>Araneoidea</taxon>
        <taxon>Nephilidae</taxon>
        <taxon>Nephila</taxon>
    </lineage>
</organism>
<dbReference type="Proteomes" id="UP000887013">
    <property type="component" value="Unassembled WGS sequence"/>
</dbReference>
<dbReference type="InterPro" id="IPR012337">
    <property type="entry name" value="RNaseH-like_sf"/>
</dbReference>
<dbReference type="GO" id="GO:0015074">
    <property type="term" value="P:DNA integration"/>
    <property type="evidence" value="ECO:0007669"/>
    <property type="project" value="InterPro"/>
</dbReference>
<sequence length="174" mass="19153">MDGNLVGGIPKATREKTLIACHDDVGHMGAKNSEQFAATLLVATDAKGHQIICPKLPQMKLYLLITSSAYRNLEVVTSLLVQIDHTPRYVITRPSAFLAAHTVIGALYLNIILRYGLPRFHLSYGGTAFTMSHAQRFWQKSGITQSMIPPYSPQANTRSIFERGNGIIASTLKK</sequence>
<feature type="domain" description="Integrase catalytic" evidence="1">
    <location>
        <begin position="53"/>
        <end position="174"/>
    </location>
</feature>
<evidence type="ECO:0000313" key="2">
    <source>
        <dbReference type="EMBL" id="GFS72706.1"/>
    </source>
</evidence>
<evidence type="ECO:0000259" key="1">
    <source>
        <dbReference type="PROSITE" id="PS50994"/>
    </source>
</evidence>
<dbReference type="OrthoDB" id="1934939at2759"/>
<comment type="caution">
    <text evidence="2">The sequence shown here is derived from an EMBL/GenBank/DDBJ whole genome shotgun (WGS) entry which is preliminary data.</text>
</comment>
<accession>A0A8X6T0Q1</accession>
<proteinExistence type="predicted"/>
<keyword evidence="3" id="KW-1185">Reference proteome</keyword>
<reference evidence="2" key="1">
    <citation type="submission" date="2020-08" db="EMBL/GenBank/DDBJ databases">
        <title>Multicomponent nature underlies the extraordinary mechanical properties of spider dragline silk.</title>
        <authorList>
            <person name="Kono N."/>
            <person name="Nakamura H."/>
            <person name="Mori M."/>
            <person name="Yoshida Y."/>
            <person name="Ohtoshi R."/>
            <person name="Malay A.D."/>
            <person name="Moran D.A.P."/>
            <person name="Tomita M."/>
            <person name="Numata K."/>
            <person name="Arakawa K."/>
        </authorList>
    </citation>
    <scope>NUCLEOTIDE SEQUENCE</scope>
</reference>
<gene>
    <name evidence="2" type="ORF">NPIL_321131</name>
</gene>
<dbReference type="SUPFAM" id="SSF53098">
    <property type="entry name" value="Ribonuclease H-like"/>
    <property type="match status" value="1"/>
</dbReference>
<dbReference type="AlphaFoldDB" id="A0A8X6T0Q1"/>